<accession>A0ABV6BL46</accession>
<keyword evidence="4" id="KW-1185">Reference proteome</keyword>
<sequence>MLKLSSIKFIEKVLFTTVLMFFHCSFVKAQTKESQVDVLINREMKERKIPGLQVAIVQNGNIILNKSYGIANIQDDIPVRSNSVFAINSITKVFTGTAIMQLAESGKIDISAPVSHYLDALPESWSKITIKQLLTHTSGLPDVLRLMDPQTGGFATYKNEKAIWEKLITLPMDFEPGERFSYNQTNGDLLGKIIEKYSGKKFVEKFEEQFNVAGMKHTVFGDSRDVIPHMAPTYFWRKSLDGEVLPEPKLINNYFEFPYFRRTSSGLNSTSEDLAKWIIALTSGKLLSKASLEQMWQPSKFNSGKTIPWVLGWGMNKLRSKHRAIGMSGGGRAAFLVYPEDDLSVIVLTNLGGSYPEDFLEELAGIYNGDITKSDPVTLLRTTLREIGFDKAIRFTEQEKKANPYFVPDEFELNEWAYRLAAKEQNQEALEIFKLNVHLFPQSWNVYDSYGEILLKTGDQKKAIAMYQKSVELNPKNEHGLQVLQNMLKK</sequence>
<name>A0ABV6BL46_9FLAO</name>
<comment type="caution">
    <text evidence="3">The sequence shown here is derived from an EMBL/GenBank/DDBJ whole genome shotgun (WGS) entry which is preliminary data.</text>
</comment>
<evidence type="ECO:0000313" key="3">
    <source>
        <dbReference type="EMBL" id="MFC0076156.1"/>
    </source>
</evidence>
<dbReference type="GO" id="GO:0016787">
    <property type="term" value="F:hydrolase activity"/>
    <property type="evidence" value="ECO:0007669"/>
    <property type="project" value="UniProtKB-KW"/>
</dbReference>
<keyword evidence="3" id="KW-0378">Hydrolase</keyword>
<gene>
    <name evidence="3" type="ORF">ACFFLS_03855</name>
</gene>
<dbReference type="SUPFAM" id="SSF48452">
    <property type="entry name" value="TPR-like"/>
    <property type="match status" value="1"/>
</dbReference>
<dbReference type="Gene3D" id="3.40.710.10">
    <property type="entry name" value="DD-peptidase/beta-lactamase superfamily"/>
    <property type="match status" value="1"/>
</dbReference>
<dbReference type="PROSITE" id="PS50005">
    <property type="entry name" value="TPR"/>
    <property type="match status" value="1"/>
</dbReference>
<evidence type="ECO:0000259" key="2">
    <source>
        <dbReference type="Pfam" id="PF00144"/>
    </source>
</evidence>
<dbReference type="Proteomes" id="UP001589734">
    <property type="component" value="Unassembled WGS sequence"/>
</dbReference>
<dbReference type="PANTHER" id="PTHR46825">
    <property type="entry name" value="D-ALANYL-D-ALANINE-CARBOXYPEPTIDASE/ENDOPEPTIDASE AMPH"/>
    <property type="match status" value="1"/>
</dbReference>
<proteinExistence type="predicted"/>
<dbReference type="EMBL" id="JBHLYW010000004">
    <property type="protein sequence ID" value="MFC0076156.1"/>
    <property type="molecule type" value="Genomic_DNA"/>
</dbReference>
<evidence type="ECO:0000256" key="1">
    <source>
        <dbReference type="PROSITE-ProRule" id="PRU00339"/>
    </source>
</evidence>
<dbReference type="InterPro" id="IPR012338">
    <property type="entry name" value="Beta-lactam/transpept-like"/>
</dbReference>
<feature type="repeat" description="TPR" evidence="1">
    <location>
        <begin position="444"/>
        <end position="477"/>
    </location>
</feature>
<dbReference type="InterPro" id="IPR050491">
    <property type="entry name" value="AmpC-like"/>
</dbReference>
<feature type="domain" description="Beta-lactamase-related" evidence="2">
    <location>
        <begin position="39"/>
        <end position="358"/>
    </location>
</feature>
<keyword evidence="1" id="KW-0802">TPR repeat</keyword>
<protein>
    <submittedName>
        <fullName evidence="3">Serine hydrolase</fullName>
    </submittedName>
</protein>
<dbReference type="Pfam" id="PF00144">
    <property type="entry name" value="Beta-lactamase"/>
    <property type="match status" value="1"/>
</dbReference>
<reference evidence="3 4" key="1">
    <citation type="submission" date="2024-09" db="EMBL/GenBank/DDBJ databases">
        <authorList>
            <person name="Sun Q."/>
            <person name="Mori K."/>
        </authorList>
    </citation>
    <scope>NUCLEOTIDE SEQUENCE [LARGE SCALE GENOMIC DNA]</scope>
    <source>
        <strain evidence="3 4">CGMCC 1.12926</strain>
    </source>
</reference>
<dbReference type="PROSITE" id="PS50293">
    <property type="entry name" value="TPR_REGION"/>
    <property type="match status" value="1"/>
</dbReference>
<dbReference type="PANTHER" id="PTHR46825:SF9">
    <property type="entry name" value="BETA-LACTAMASE-RELATED DOMAIN-CONTAINING PROTEIN"/>
    <property type="match status" value="1"/>
</dbReference>
<evidence type="ECO:0000313" key="4">
    <source>
        <dbReference type="Proteomes" id="UP001589734"/>
    </source>
</evidence>
<dbReference type="InterPro" id="IPR011990">
    <property type="entry name" value="TPR-like_helical_dom_sf"/>
</dbReference>
<dbReference type="SUPFAM" id="SSF56601">
    <property type="entry name" value="beta-lactamase/transpeptidase-like"/>
    <property type="match status" value="1"/>
</dbReference>
<dbReference type="InterPro" id="IPR001466">
    <property type="entry name" value="Beta-lactam-related"/>
</dbReference>
<organism evidence="3 4">
    <name type="scientific">Flavobacterium procerum</name>
    <dbReference type="NCBI Taxonomy" id="1455569"/>
    <lineage>
        <taxon>Bacteria</taxon>
        <taxon>Pseudomonadati</taxon>
        <taxon>Bacteroidota</taxon>
        <taxon>Flavobacteriia</taxon>
        <taxon>Flavobacteriales</taxon>
        <taxon>Flavobacteriaceae</taxon>
        <taxon>Flavobacterium</taxon>
    </lineage>
</organism>
<dbReference type="Gene3D" id="1.25.40.10">
    <property type="entry name" value="Tetratricopeptide repeat domain"/>
    <property type="match status" value="1"/>
</dbReference>
<dbReference type="RefSeq" id="WP_379685369.1">
    <property type="nucleotide sequence ID" value="NZ_JBHLYW010000004.1"/>
</dbReference>
<dbReference type="InterPro" id="IPR019734">
    <property type="entry name" value="TPR_rpt"/>
</dbReference>